<gene>
    <name evidence="2" type="ORF">ICL07_19320</name>
</gene>
<dbReference type="PANTHER" id="PTHR48098">
    <property type="entry name" value="ENTEROCHELIN ESTERASE-RELATED"/>
    <property type="match status" value="1"/>
</dbReference>
<dbReference type="RefSeq" id="WP_188089656.1">
    <property type="nucleotide sequence ID" value="NZ_JACVFC010000002.1"/>
</dbReference>
<keyword evidence="1" id="KW-0732">Signal</keyword>
<protein>
    <submittedName>
        <fullName evidence="2">Esterase family protein</fullName>
    </submittedName>
</protein>
<feature type="chain" id="PRO_5045479334" evidence="1">
    <location>
        <begin position="20"/>
        <end position="270"/>
    </location>
</feature>
<keyword evidence="3" id="KW-1185">Reference proteome</keyword>
<dbReference type="InterPro" id="IPR000801">
    <property type="entry name" value="Esterase-like"/>
</dbReference>
<organism evidence="2 3">
    <name type="scientific">Chitinophaga qingshengii</name>
    <dbReference type="NCBI Taxonomy" id="1569794"/>
    <lineage>
        <taxon>Bacteria</taxon>
        <taxon>Pseudomonadati</taxon>
        <taxon>Bacteroidota</taxon>
        <taxon>Chitinophagia</taxon>
        <taxon>Chitinophagales</taxon>
        <taxon>Chitinophagaceae</taxon>
        <taxon>Chitinophaga</taxon>
    </lineage>
</organism>
<dbReference type="PANTHER" id="PTHR48098:SF1">
    <property type="entry name" value="DIACYLGLYCEROL ACYLTRANSFERASE_MYCOLYLTRANSFERASE AG85A"/>
    <property type="match status" value="1"/>
</dbReference>
<dbReference type="Pfam" id="PF00756">
    <property type="entry name" value="Esterase"/>
    <property type="match status" value="1"/>
</dbReference>
<dbReference type="EMBL" id="JACVFC010000002">
    <property type="protein sequence ID" value="MBC9932544.1"/>
    <property type="molecule type" value="Genomic_DNA"/>
</dbReference>
<evidence type="ECO:0000256" key="1">
    <source>
        <dbReference type="SAM" id="SignalP"/>
    </source>
</evidence>
<evidence type="ECO:0000313" key="2">
    <source>
        <dbReference type="EMBL" id="MBC9932544.1"/>
    </source>
</evidence>
<feature type="signal peptide" evidence="1">
    <location>
        <begin position="1"/>
        <end position="19"/>
    </location>
</feature>
<evidence type="ECO:0000313" key="3">
    <source>
        <dbReference type="Proteomes" id="UP000659124"/>
    </source>
</evidence>
<dbReference type="InterPro" id="IPR050583">
    <property type="entry name" value="Mycobacterial_A85_antigen"/>
</dbReference>
<accession>A0ABR7TU93</accession>
<dbReference type="SUPFAM" id="SSF53474">
    <property type="entry name" value="alpha/beta-Hydrolases"/>
    <property type="match status" value="1"/>
</dbReference>
<name>A0ABR7TU93_9BACT</name>
<dbReference type="Proteomes" id="UP000659124">
    <property type="component" value="Unassembled WGS sequence"/>
</dbReference>
<sequence length="270" mass="30717">MKNTLLLLLLCCSLQSLRAATVDTISIPSAAMHRSYKCVVVTPDSYKKGKQRYPVVYLLHGYSGNYASWITKMPAAKDLADTYQCVMVFPDGAFGSWYLDSPMDSSMRFETYVSKEIPAYIDQRYKTLPDSKHRAITGFSMGGHGALYLAMRHPDVFGVAGSMSGGVDIRPFPKSWELVKLLGEPGKDGVNWTPYTVMDQVDRLKPGVLSMIIDCGVKDFFIDVNRALNKKLLEKGIDHDYTERPGQHDWPYWSNSTYYHMLYFHRFFNK</sequence>
<reference evidence="2 3" key="1">
    <citation type="submission" date="2020-09" db="EMBL/GenBank/DDBJ databases">
        <title>Genome sequences of type strains of Chitinophaga qingshengii and Chitinophaga varians.</title>
        <authorList>
            <person name="Kittiwongwattana C."/>
        </authorList>
    </citation>
    <scope>NUCLEOTIDE SEQUENCE [LARGE SCALE GENOMIC DNA]</scope>
    <source>
        <strain evidence="2 3">JCM 30026</strain>
    </source>
</reference>
<dbReference type="InterPro" id="IPR029058">
    <property type="entry name" value="AB_hydrolase_fold"/>
</dbReference>
<proteinExistence type="predicted"/>
<comment type="caution">
    <text evidence="2">The sequence shown here is derived from an EMBL/GenBank/DDBJ whole genome shotgun (WGS) entry which is preliminary data.</text>
</comment>
<dbReference type="Gene3D" id="3.40.50.1820">
    <property type="entry name" value="alpha/beta hydrolase"/>
    <property type="match status" value="1"/>
</dbReference>